<dbReference type="EMBL" id="CP072361">
    <property type="protein sequence ID" value="QUB76181.1"/>
    <property type="molecule type" value="Genomic_DNA"/>
</dbReference>
<dbReference type="Proteomes" id="UP000682195">
    <property type="component" value="Chromosome 1"/>
</dbReference>
<evidence type="ECO:0000313" key="2">
    <source>
        <dbReference type="EMBL" id="QUB76181.1"/>
    </source>
</evidence>
<gene>
    <name evidence="2" type="ORF">J5A58_02530</name>
</gene>
<sequence>MESSYLLIDDYEIWKSRFPNLTWTHSFKVLRIDDEPAIRWYLEAVSKEMWSVRTLDRHKSSYYKNNKETSSPLSPKGKNGEEICLKCNNFSTPRF</sequence>
<reference evidence="2 3" key="1">
    <citation type="submission" date="2021-03" db="EMBL/GenBank/DDBJ databases">
        <title>Human Oral Microbial Genomes.</title>
        <authorList>
            <person name="Johnston C.D."/>
            <person name="Chen T."/>
            <person name="Dewhirst F.E."/>
        </authorList>
    </citation>
    <scope>NUCLEOTIDE SEQUENCE [LARGE SCALE GENOMIC DNA]</scope>
    <source>
        <strain evidence="2 3">F0054</strain>
    </source>
</reference>
<evidence type="ECO:0000259" key="1">
    <source>
        <dbReference type="Pfam" id="PF17761"/>
    </source>
</evidence>
<dbReference type="RefSeq" id="WP_211808117.1">
    <property type="nucleotide sequence ID" value="NZ_CP072361.1"/>
</dbReference>
<organism evidence="2 3">
    <name type="scientific">Prevotella melaninogenica</name>
    <dbReference type="NCBI Taxonomy" id="28132"/>
    <lineage>
        <taxon>Bacteria</taxon>
        <taxon>Pseudomonadati</taxon>
        <taxon>Bacteroidota</taxon>
        <taxon>Bacteroidia</taxon>
        <taxon>Bacteroidales</taxon>
        <taxon>Prevotellaceae</taxon>
        <taxon>Prevotella</taxon>
    </lineage>
</organism>
<name>A0ABX7XR59_9BACT</name>
<dbReference type="InterPro" id="IPR041527">
    <property type="entry name" value="YhcG_N"/>
</dbReference>
<dbReference type="Pfam" id="PF17761">
    <property type="entry name" value="DUF1016_N"/>
    <property type="match status" value="1"/>
</dbReference>
<evidence type="ECO:0000313" key="3">
    <source>
        <dbReference type="Proteomes" id="UP000682195"/>
    </source>
</evidence>
<feature type="domain" description="YhcG N-terminal" evidence="1">
    <location>
        <begin position="2"/>
        <end position="60"/>
    </location>
</feature>
<accession>A0ABX7XR59</accession>
<keyword evidence="3" id="KW-1185">Reference proteome</keyword>
<proteinExistence type="predicted"/>
<protein>
    <recommendedName>
        <fullName evidence="1">YhcG N-terminal domain-containing protein</fullName>
    </recommendedName>
</protein>